<dbReference type="EMBL" id="JARIHO010000045">
    <property type="protein sequence ID" value="KAJ7324034.1"/>
    <property type="molecule type" value="Genomic_DNA"/>
</dbReference>
<dbReference type="AlphaFoldDB" id="A0AAD6ZIS4"/>
<name>A0AAD6ZIS4_9AGAR</name>
<reference evidence="1" key="1">
    <citation type="submission" date="2023-03" db="EMBL/GenBank/DDBJ databases">
        <title>Massive genome expansion in bonnet fungi (Mycena s.s.) driven by repeated elements and novel gene families across ecological guilds.</title>
        <authorList>
            <consortium name="Lawrence Berkeley National Laboratory"/>
            <person name="Harder C.B."/>
            <person name="Miyauchi S."/>
            <person name="Viragh M."/>
            <person name="Kuo A."/>
            <person name="Thoen E."/>
            <person name="Andreopoulos B."/>
            <person name="Lu D."/>
            <person name="Skrede I."/>
            <person name="Drula E."/>
            <person name="Henrissat B."/>
            <person name="Morin E."/>
            <person name="Kohler A."/>
            <person name="Barry K."/>
            <person name="LaButti K."/>
            <person name="Morin E."/>
            <person name="Salamov A."/>
            <person name="Lipzen A."/>
            <person name="Mereny Z."/>
            <person name="Hegedus B."/>
            <person name="Baldrian P."/>
            <person name="Stursova M."/>
            <person name="Weitz H."/>
            <person name="Taylor A."/>
            <person name="Grigoriev I.V."/>
            <person name="Nagy L.G."/>
            <person name="Martin F."/>
            <person name="Kauserud H."/>
        </authorList>
    </citation>
    <scope>NUCLEOTIDE SEQUENCE</scope>
    <source>
        <strain evidence="1">CBHHK002</strain>
    </source>
</reference>
<evidence type="ECO:0000313" key="2">
    <source>
        <dbReference type="Proteomes" id="UP001218218"/>
    </source>
</evidence>
<evidence type="ECO:0000313" key="1">
    <source>
        <dbReference type="EMBL" id="KAJ7324034.1"/>
    </source>
</evidence>
<organism evidence="1 2">
    <name type="scientific">Mycena albidolilacea</name>
    <dbReference type="NCBI Taxonomy" id="1033008"/>
    <lineage>
        <taxon>Eukaryota</taxon>
        <taxon>Fungi</taxon>
        <taxon>Dikarya</taxon>
        <taxon>Basidiomycota</taxon>
        <taxon>Agaricomycotina</taxon>
        <taxon>Agaricomycetes</taxon>
        <taxon>Agaricomycetidae</taxon>
        <taxon>Agaricales</taxon>
        <taxon>Marasmiineae</taxon>
        <taxon>Mycenaceae</taxon>
        <taxon>Mycena</taxon>
    </lineage>
</organism>
<comment type="caution">
    <text evidence="1">The sequence shown here is derived from an EMBL/GenBank/DDBJ whole genome shotgun (WGS) entry which is preliminary data.</text>
</comment>
<sequence length="278" mass="31484">MALNRTLKSTRRADPVKKAGYLGWQDSSGVTIGTSLLGGRLPLELRTMFPHSAQAPEKLKKCPACLYTTGDPGSLTNGRKTLHGYKPRAKWDANATTRLPPADAAPRMYQAFGKSMYCVGGIYSLRDDECLRSELMASIETSRWIHPSPLARKWTFMELEVQNFGWTPISCPKITQKYAIDSFCEFRVQTLLGLQNSSCLTFQSRDTSHTCVEAVEELEIYIPTALPCNWGLSNFNIHLRDNCCKIWGNQLEYFMVFWSIEVANCVNSILAYFDLHMW</sequence>
<protein>
    <submittedName>
        <fullName evidence="1">Uncharacterized protein</fullName>
    </submittedName>
</protein>
<dbReference type="Proteomes" id="UP001218218">
    <property type="component" value="Unassembled WGS sequence"/>
</dbReference>
<accession>A0AAD6ZIS4</accession>
<proteinExistence type="predicted"/>
<keyword evidence="2" id="KW-1185">Reference proteome</keyword>
<gene>
    <name evidence="1" type="ORF">DFH08DRAFT_817508</name>
</gene>